<feature type="binding site" evidence="10">
    <location>
        <position position="300"/>
    </location>
    <ligand>
        <name>Mg(2+)</name>
        <dbReference type="ChEBI" id="CHEBI:18420"/>
        <label>2</label>
    </ligand>
</feature>
<feature type="binding site" evidence="10">
    <location>
        <position position="213"/>
    </location>
    <ligand>
        <name>Mg(2+)</name>
        <dbReference type="ChEBI" id="CHEBI:18420"/>
        <label>1</label>
        <note>catalytic</note>
    </ligand>
</feature>
<feature type="binding site" evidence="10">
    <location>
        <position position="301"/>
    </location>
    <ligand>
        <name>Mg(2+)</name>
        <dbReference type="ChEBI" id="CHEBI:18420"/>
        <label>2</label>
    </ligand>
</feature>
<dbReference type="PROSITE" id="PS51332">
    <property type="entry name" value="B12_BINDING"/>
    <property type="match status" value="1"/>
</dbReference>
<dbReference type="GO" id="GO:0047727">
    <property type="term" value="F:isobutyryl-CoA mutase activity"/>
    <property type="evidence" value="ECO:0007669"/>
    <property type="project" value="UniProtKB-UniRule"/>
</dbReference>
<evidence type="ECO:0000256" key="4">
    <source>
        <dbReference type="ARBA" id="ARBA00022741"/>
    </source>
</evidence>
<keyword evidence="9 10" id="KW-0170">Cobalt</keyword>
<dbReference type="GO" id="GO:0005525">
    <property type="term" value="F:GTP binding"/>
    <property type="evidence" value="ECO:0007669"/>
    <property type="project" value="UniProtKB-UniRule"/>
</dbReference>
<dbReference type="Gene3D" id="3.20.20.240">
    <property type="entry name" value="Methylmalonyl-CoA mutase"/>
    <property type="match status" value="1"/>
</dbReference>
<feature type="binding site" evidence="10">
    <location>
        <position position="255"/>
    </location>
    <ligand>
        <name>GTP</name>
        <dbReference type="ChEBI" id="CHEBI:37565"/>
    </ligand>
</feature>
<dbReference type="GO" id="GO:0000287">
    <property type="term" value="F:magnesium ion binding"/>
    <property type="evidence" value="ECO:0007669"/>
    <property type="project" value="UniProtKB-UniRule"/>
</dbReference>
<dbReference type="Pfam" id="PF02310">
    <property type="entry name" value="B12-binding"/>
    <property type="match status" value="1"/>
</dbReference>
<keyword evidence="13" id="KW-1185">Reference proteome</keyword>
<dbReference type="InterPro" id="IPR006158">
    <property type="entry name" value="Cobalamin-bd"/>
</dbReference>
<comment type="cofactor">
    <cofactor evidence="1 10">
        <name>adenosylcob(III)alamin</name>
        <dbReference type="ChEBI" id="CHEBI:18408"/>
    </cofactor>
</comment>
<keyword evidence="10" id="KW-0460">Magnesium</keyword>
<feature type="binding site" evidence="10">
    <location>
        <position position="252"/>
    </location>
    <ligand>
        <name>Mg(2+)</name>
        <dbReference type="ChEBI" id="CHEBI:18420"/>
        <label>2</label>
    </ligand>
</feature>
<keyword evidence="7 10" id="KW-0143">Chaperone</keyword>
<feature type="binding site" evidence="10">
    <location>
        <position position="252"/>
    </location>
    <ligand>
        <name>Mg(2+)</name>
        <dbReference type="ChEBI" id="CHEBI:18420"/>
        <label>1</label>
        <note>catalytic</note>
    </ligand>
</feature>
<dbReference type="InterPro" id="IPR027417">
    <property type="entry name" value="P-loop_NTPase"/>
</dbReference>
<feature type="binding site" evidence="10">
    <location>
        <position position="840"/>
    </location>
    <ligand>
        <name>substrate</name>
    </ligand>
</feature>
<reference evidence="12 13" key="1">
    <citation type="submission" date="2019-06" db="EMBL/GenBank/DDBJ databases">
        <title>Sequencing the genomes of 1000 actinobacteria strains.</title>
        <authorList>
            <person name="Klenk H.-P."/>
        </authorList>
    </citation>
    <scope>NUCLEOTIDE SEQUENCE [LARGE SCALE GENOMIC DNA]</scope>
    <source>
        <strain evidence="12 13">DSM 45671</strain>
    </source>
</reference>
<dbReference type="EC" id="3.6.5.-" evidence="10"/>
<evidence type="ECO:0000256" key="6">
    <source>
        <dbReference type="ARBA" id="ARBA00023134"/>
    </source>
</evidence>
<dbReference type="InterPro" id="IPR016176">
    <property type="entry name" value="Cbl-dep_enz_cat"/>
</dbReference>
<comment type="domain">
    <text evidence="10">Is composed of four functional domains: the N-terminal 5'-deoxyadenosylcobalamin binding region that is homologous to the small subunit of ICM (IcmB), a middle P-loop GTPase domain (MeaI) that likely acts as a chaperone for ICM, a structured linker region involved in dimer formation, and a C-terminal part that is homologous to the large substrate-binding subunit of ICM (IcmA).</text>
</comment>
<evidence type="ECO:0000256" key="8">
    <source>
        <dbReference type="ARBA" id="ARBA00023235"/>
    </source>
</evidence>
<comment type="subunit">
    <text evidence="2">Heterodimer of an alpha and a beta chain.</text>
</comment>
<keyword evidence="6 10" id="KW-0342">GTP-binding</keyword>
<comment type="similarity">
    <text evidence="10">Belongs to the IcmF family.</text>
</comment>
<evidence type="ECO:0000313" key="13">
    <source>
        <dbReference type="Proteomes" id="UP000321261"/>
    </source>
</evidence>
<feature type="domain" description="B12-binding" evidence="11">
    <location>
        <begin position="10"/>
        <end position="148"/>
    </location>
</feature>
<feature type="binding site" evidence="10">
    <location>
        <position position="712"/>
    </location>
    <ligand>
        <name>substrate</name>
    </ligand>
</feature>
<organism evidence="12 13">
    <name type="scientific">Pseudonocardia hierapolitana</name>
    <dbReference type="NCBI Taxonomy" id="1128676"/>
    <lineage>
        <taxon>Bacteria</taxon>
        <taxon>Bacillati</taxon>
        <taxon>Actinomycetota</taxon>
        <taxon>Actinomycetes</taxon>
        <taxon>Pseudonocardiales</taxon>
        <taxon>Pseudonocardiaceae</taxon>
        <taxon>Pseudonocardia</taxon>
    </lineage>
</organism>
<feature type="binding site" evidence="10">
    <location>
        <position position="845"/>
    </location>
    <ligand>
        <name>substrate</name>
    </ligand>
</feature>
<feature type="binding site" evidence="10">
    <location>
        <begin position="209"/>
        <end position="214"/>
    </location>
    <ligand>
        <name>GTP</name>
        <dbReference type="ChEBI" id="CHEBI:37565"/>
    </ligand>
</feature>
<feature type="binding site" evidence="10">
    <location>
        <position position="1075"/>
    </location>
    <ligand>
        <name>GTP</name>
        <dbReference type="ChEBI" id="CHEBI:37565"/>
    </ligand>
</feature>
<keyword evidence="5 10" id="KW-0378">Hydrolase</keyword>
<dbReference type="Proteomes" id="UP000321261">
    <property type="component" value="Unassembled WGS sequence"/>
</dbReference>
<dbReference type="GO" id="GO:0006637">
    <property type="term" value="P:acyl-CoA metabolic process"/>
    <property type="evidence" value="ECO:0007669"/>
    <property type="project" value="UniProtKB-UniRule"/>
</dbReference>
<feature type="binding site" evidence="10">
    <location>
        <position position="756"/>
    </location>
    <ligand>
        <name>substrate</name>
    </ligand>
</feature>
<feature type="binding site" evidence="10">
    <location>
        <position position="606"/>
    </location>
    <ligand>
        <name>substrate</name>
    </ligand>
</feature>
<evidence type="ECO:0000256" key="5">
    <source>
        <dbReference type="ARBA" id="ARBA00022801"/>
    </source>
</evidence>
<gene>
    <name evidence="10" type="primary">icmF</name>
    <name evidence="12" type="ORF">FHX44_11584</name>
</gene>
<dbReference type="PANTHER" id="PTHR43087">
    <property type="entry name" value="LYSINE/ARGININE/ORNITHINE TRANSPORT SYSTEM KINASE"/>
    <property type="match status" value="1"/>
</dbReference>
<feature type="binding site" evidence="10">
    <location>
        <begin position="347"/>
        <end position="350"/>
    </location>
    <ligand>
        <name>GTP</name>
        <dbReference type="ChEBI" id="CHEBI:37565"/>
    </ligand>
</feature>
<dbReference type="Pfam" id="PF01642">
    <property type="entry name" value="MM_CoA_mutase"/>
    <property type="match status" value="2"/>
</dbReference>
<feature type="binding site" description="axial binding residue" evidence="10">
    <location>
        <position position="23"/>
    </location>
    <ligand>
        <name>adenosylcob(III)alamin</name>
        <dbReference type="ChEBI" id="CHEBI:18408"/>
    </ligand>
    <ligandPart>
        <name>Co</name>
        <dbReference type="ChEBI" id="CHEBI:27638"/>
    </ligandPart>
</feature>
<keyword evidence="3 10" id="KW-0846">Cobalamin</keyword>
<feature type="binding site" evidence="10">
    <location>
        <position position="805"/>
    </location>
    <ligand>
        <name>substrate</name>
    </ligand>
</feature>
<evidence type="ECO:0000256" key="1">
    <source>
        <dbReference type="ARBA" id="ARBA00001922"/>
    </source>
</evidence>
<comment type="cofactor">
    <cofactor evidence="10">
        <name>Mg(2+)</name>
        <dbReference type="ChEBI" id="CHEBI:18420"/>
    </cofactor>
</comment>
<name>A0A561SIR6_9PSEU</name>
<evidence type="ECO:0000256" key="10">
    <source>
        <dbReference type="HAMAP-Rule" id="MF_02050"/>
    </source>
</evidence>
<evidence type="ECO:0000313" key="12">
    <source>
        <dbReference type="EMBL" id="TWF74702.1"/>
    </source>
</evidence>
<proteinExistence type="inferred from homology"/>
<dbReference type="EMBL" id="VIWU01000001">
    <property type="protein sequence ID" value="TWF74702.1"/>
    <property type="molecule type" value="Genomic_DNA"/>
</dbReference>
<dbReference type="Pfam" id="PF03308">
    <property type="entry name" value="MeaB"/>
    <property type="match status" value="1"/>
</dbReference>
<keyword evidence="4 10" id="KW-0547">Nucleotide-binding</keyword>
<feature type="binding site" evidence="10">
    <location>
        <position position="239"/>
    </location>
    <ligand>
        <name>Mg(2+)</name>
        <dbReference type="ChEBI" id="CHEBI:18420"/>
        <label>2</label>
    </ligand>
</feature>
<dbReference type="RefSeq" id="WP_147254030.1">
    <property type="nucleotide sequence ID" value="NZ_VIWU01000001.1"/>
</dbReference>
<comment type="caution">
    <text evidence="10">Lacks conserved residue(s) required for the propagation of feature annotation.</text>
</comment>
<protein>
    <recommendedName>
        <fullName evidence="10">Fused isobutyryl-CoA mutase</fullName>
    </recommendedName>
    <domain>
        <recommendedName>
            <fullName evidence="10">Isobutyryl-CoA mutase</fullName>
            <shortName evidence="10">ICM</shortName>
            <ecNumber evidence="10">5.4.99.13</ecNumber>
        </recommendedName>
    </domain>
    <domain>
        <recommendedName>
            <fullName evidence="10">P-loop GTPase</fullName>
            <ecNumber evidence="10">3.6.5.-</ecNumber>
        </recommendedName>
        <alternativeName>
            <fullName evidence="10">G-protein chaperone</fullName>
        </alternativeName>
    </domain>
</protein>
<evidence type="ECO:0000256" key="7">
    <source>
        <dbReference type="ARBA" id="ARBA00023186"/>
    </source>
</evidence>
<dbReference type="AlphaFoldDB" id="A0A561SIR6"/>
<feature type="binding site" evidence="10">
    <location>
        <position position="957"/>
    </location>
    <ligand>
        <name>GTP</name>
        <dbReference type="ChEBI" id="CHEBI:37565"/>
    </ligand>
</feature>
<dbReference type="FunFam" id="3.40.50.280:FF:000005">
    <property type="entry name" value="Fused isobutyryl-CoA mutase"/>
    <property type="match status" value="1"/>
</dbReference>
<sequence length="1076" mass="118708">MAELHVPVNPVRFVTAASLFDGHDAAINIMRRILQRQGAEVIHLGHNRSVDEVVTAAIQEDAQGVAVSSYQGGHIEYFTYLVELLRERGAGHVKVYGGGGGVIVPREIELLHSRGVSRIFSPEDGQRLGLPGMINTMIRDCDVDLAATPPASFDGLFTGEPATLARALTLAETGRLPAARSEGGARIGAGLDLTPRRPVPVLGITGTGGSGKSSLTDELVRRFRLDQEDKLRIAVLAVDPTRRRGGGALLGDRIRMNSLTGDRVFFRSMATRGTESSLPEHLGDVIGVLKAAGFDLVIVETPGIGQGDAGIVPFVDRSLYVMTPEFGAASQLEKIDMLDFADAVAINKFERRGAEDARRDVGRQLVRNREEFGASWEDMPVFGTSAATFNDDGVTALYHHVRDLLTEDGLTVGEGRLRRPERKTSSEYASVIPPQRVRYLSEIAETVRGYHADTAKHVEAARRRQHLRTARELVGDAVDEALQKAEQDLPAASATLLDEWPQVVEAYSGDEMVVKVRDRELRTQLTRETLSGNKVPRVALPRFTEDAELLRFLRSENLPGRFPFTAGVFPFKREGEDPGRMFAGEGDAFRTNRRFKLLSQHSEAKRLSTAFDSVTLYGHDPDTRPDVYGKVGTSGVSIATLEDMKALYDGFDLTSPTTSVSMTINGPAPTILAFYLNTAVDQVIDRFRAEEGREPDAGEREELTAFALQNVRGTVQADILKEDQGQNTCIFSTEFSLRMMADIQEWFIQHKVRNFYSVSISGYHIAEAGANPISQLAFTLANGFTFVESYLARGMDIDDFAPNLSFFFSNGMDAEYSVIGRVARRIWAIAMREKYGANERSQKLKYHVQTSGRSLHAQEMDFNDIRTTLQALCALYDNANSLHTNAFDEAVTTPTEASVRRAMAIQLIIGKEWGLSMNENPLQGSFIIDELTDLVEEAVLAEFDRISERGGVLGAMETGYQRGRIQDESLLYEHRKHDGSLPIVGVNTFVREEAGEPQEIELARGTEAEKQSQLDRLADFQRRHTGEAADAIRRLQDVATGGGNVFDELMKAARTCSLGQLTEAFFEVGGQYRRNM</sequence>
<dbReference type="GO" id="GO:0003924">
    <property type="term" value="F:GTPase activity"/>
    <property type="evidence" value="ECO:0007669"/>
    <property type="project" value="UniProtKB-UniRule"/>
</dbReference>
<dbReference type="EC" id="5.4.99.13" evidence="10"/>
<comment type="function">
    <text evidence="10">Catalyzes the reversible interconversion of isobutyryl-CoA and n-butyryl-CoA, using radical chemistry. Also exhibits GTPase activity, associated with its G-protein domain (MeaI) that functions as a chaperone that assists cofactor delivery and proper holo-enzyme assembly.</text>
</comment>
<dbReference type="HAMAP" id="MF_02050">
    <property type="entry name" value="IcmF"/>
    <property type="match status" value="1"/>
</dbReference>
<evidence type="ECO:0000256" key="2">
    <source>
        <dbReference type="ARBA" id="ARBA00011870"/>
    </source>
</evidence>
<dbReference type="GO" id="GO:0031419">
    <property type="term" value="F:cobalamin binding"/>
    <property type="evidence" value="ECO:0007669"/>
    <property type="project" value="UniProtKB-UniRule"/>
</dbReference>
<keyword evidence="8 10" id="KW-0413">Isomerase</keyword>
<dbReference type="PANTHER" id="PTHR43087:SF1">
    <property type="entry name" value="LAO_AO TRANSPORT SYSTEM ATPASE"/>
    <property type="match status" value="1"/>
</dbReference>
<dbReference type="InterPro" id="IPR053439">
    <property type="entry name" value="IcmF/GTPase_domain"/>
</dbReference>
<evidence type="ECO:0000256" key="9">
    <source>
        <dbReference type="ARBA" id="ARBA00023285"/>
    </source>
</evidence>
<dbReference type="NCBIfam" id="NF045497">
    <property type="entry name" value="IsobCoAmut_IcmF"/>
    <property type="match status" value="1"/>
</dbReference>
<comment type="catalytic activity">
    <reaction evidence="10">
        <text>2-methylpropanoyl-CoA = butanoyl-CoA</text>
        <dbReference type="Rhea" id="RHEA:13141"/>
        <dbReference type="ChEBI" id="CHEBI:57338"/>
        <dbReference type="ChEBI" id="CHEBI:57371"/>
        <dbReference type="EC" id="5.4.99.13"/>
    </reaction>
</comment>
<dbReference type="InterPro" id="IPR036724">
    <property type="entry name" value="Cobalamin-bd_sf"/>
</dbReference>
<comment type="catalytic activity">
    <reaction evidence="10">
        <text>GTP + H2O = GDP + phosphate + H(+)</text>
        <dbReference type="Rhea" id="RHEA:19669"/>
        <dbReference type="ChEBI" id="CHEBI:15377"/>
        <dbReference type="ChEBI" id="CHEBI:15378"/>
        <dbReference type="ChEBI" id="CHEBI:37565"/>
        <dbReference type="ChEBI" id="CHEBI:43474"/>
        <dbReference type="ChEBI" id="CHEBI:58189"/>
    </reaction>
</comment>
<feature type="binding site" evidence="10">
    <location>
        <position position="300"/>
    </location>
    <ligand>
        <name>Mg(2+)</name>
        <dbReference type="ChEBI" id="CHEBI:18420"/>
        <label>1</label>
        <note>catalytic</note>
    </ligand>
</feature>
<evidence type="ECO:0000256" key="3">
    <source>
        <dbReference type="ARBA" id="ARBA00022628"/>
    </source>
</evidence>
<dbReference type="Gene3D" id="3.40.50.280">
    <property type="entry name" value="Cobalamin-binding domain"/>
    <property type="match status" value="1"/>
</dbReference>
<dbReference type="InterPro" id="IPR052040">
    <property type="entry name" value="GTPase/Isobutyryl-CoA_mutase"/>
</dbReference>
<dbReference type="Gene3D" id="3.40.50.300">
    <property type="entry name" value="P-loop containing nucleotide triphosphate hydrolases"/>
    <property type="match status" value="1"/>
</dbReference>
<keyword evidence="10" id="KW-0479">Metal-binding</keyword>
<keyword evidence="10" id="KW-0511">Multifunctional enzyme</keyword>
<dbReference type="SUPFAM" id="SSF51703">
    <property type="entry name" value="Cobalamin (vitamin B12)-dependent enzymes"/>
    <property type="match status" value="1"/>
</dbReference>
<feature type="binding site" evidence="10">
    <location>
        <position position="571"/>
    </location>
    <ligand>
        <name>substrate</name>
    </ligand>
</feature>
<dbReference type="InterPro" id="IPR033669">
    <property type="entry name" value="IcmF"/>
</dbReference>
<dbReference type="GO" id="GO:0034784">
    <property type="term" value="F:pivalyl-CoA mutase activity"/>
    <property type="evidence" value="ECO:0007669"/>
    <property type="project" value="InterPro"/>
</dbReference>
<dbReference type="SUPFAM" id="SSF52540">
    <property type="entry name" value="P-loop containing nucleoside triphosphate hydrolases"/>
    <property type="match status" value="1"/>
</dbReference>
<dbReference type="InterPro" id="IPR006099">
    <property type="entry name" value="MeMalonylCoA_mutase_a/b_cat"/>
</dbReference>
<comment type="caution">
    <text evidence="12">The sequence shown here is derived from an EMBL/GenBank/DDBJ whole genome shotgun (WGS) entry which is preliminary data.</text>
</comment>
<feature type="binding site" evidence="10">
    <location>
        <position position="238"/>
    </location>
    <ligand>
        <name>Mg(2+)</name>
        <dbReference type="ChEBI" id="CHEBI:18420"/>
        <label>2</label>
    </ligand>
</feature>
<dbReference type="OrthoDB" id="9762378at2"/>
<accession>A0A561SIR6</accession>
<dbReference type="SUPFAM" id="SSF52242">
    <property type="entry name" value="Cobalamin (vitamin B12)-binding domain"/>
    <property type="match status" value="1"/>
</dbReference>
<comment type="subunit">
    <text evidence="10">Homodimer.</text>
</comment>
<evidence type="ECO:0000259" key="11">
    <source>
        <dbReference type="PROSITE" id="PS51332"/>
    </source>
</evidence>